<dbReference type="OrthoDB" id="1467772at2"/>
<keyword evidence="1" id="KW-1133">Transmembrane helix</keyword>
<feature type="transmembrane region" description="Helical" evidence="1">
    <location>
        <begin position="162"/>
        <end position="181"/>
    </location>
</feature>
<sequence>MKTALKNTFDFYLDASIHVAVATSALVLMTYYFIAIMVDWNVLSLVFFGTIFSYNFIKYFALYRNKSKYSNKEKTIVLLTIVAGIVLTVNFFLLEWKTQLVTLVFGLLSIFYAVPISKRKQNLRNISGIKIYIVALCWAGCTLLLPLYQAGILLSSDMFFKFLQRFLLTLILILIFEINDLKYDDIRLKTVPQSIGILHTKYLIYLLLIPFYVLEFFKQGNYPSQWIINLILITVITLFTHYASPHKSKYYTLFWVESVPILWLFLVKLLG</sequence>
<dbReference type="EMBL" id="NIPO01000001">
    <property type="protein sequence ID" value="PJR03541.1"/>
    <property type="molecule type" value="Genomic_DNA"/>
</dbReference>
<reference evidence="2 3" key="1">
    <citation type="submission" date="2017-06" db="EMBL/GenBank/DDBJ databases">
        <title>Description of Avrilella dinanensis gen. nov. sp. nov.</title>
        <authorList>
            <person name="Leyer C."/>
            <person name="Sassi M."/>
            <person name="Minet J."/>
            <person name="Kayal S."/>
            <person name="Cattoir V."/>
        </authorList>
    </citation>
    <scope>NUCLEOTIDE SEQUENCE [LARGE SCALE GENOMIC DNA]</scope>
    <source>
        <strain evidence="2 3">UR159</strain>
    </source>
</reference>
<feature type="transmembrane region" description="Helical" evidence="1">
    <location>
        <begin position="12"/>
        <end position="34"/>
    </location>
</feature>
<evidence type="ECO:0008006" key="4">
    <source>
        <dbReference type="Google" id="ProtNLM"/>
    </source>
</evidence>
<evidence type="ECO:0000313" key="2">
    <source>
        <dbReference type="EMBL" id="PJR03541.1"/>
    </source>
</evidence>
<feature type="transmembrane region" description="Helical" evidence="1">
    <location>
        <begin position="40"/>
        <end position="63"/>
    </location>
</feature>
<feature type="transmembrane region" description="Helical" evidence="1">
    <location>
        <begin position="250"/>
        <end position="270"/>
    </location>
</feature>
<protein>
    <recommendedName>
        <fullName evidence="4">Prenyltransferase</fullName>
    </recommendedName>
</protein>
<keyword evidence="1" id="KW-0812">Transmembrane</keyword>
<keyword evidence="1" id="KW-0472">Membrane</keyword>
<dbReference type="Proteomes" id="UP000231960">
    <property type="component" value="Unassembled WGS sequence"/>
</dbReference>
<evidence type="ECO:0000313" key="3">
    <source>
        <dbReference type="Proteomes" id="UP000231960"/>
    </source>
</evidence>
<feature type="transmembrane region" description="Helical" evidence="1">
    <location>
        <begin position="202"/>
        <end position="220"/>
    </location>
</feature>
<accession>A0A2M9R3V0</accession>
<dbReference type="AlphaFoldDB" id="A0A2M9R3V0"/>
<gene>
    <name evidence="2" type="ORF">CDL10_02680</name>
</gene>
<organism evidence="2 3">
    <name type="scientific">Avrilella dinanensis</name>
    <dbReference type="NCBI Taxonomy" id="2008672"/>
    <lineage>
        <taxon>Bacteria</taxon>
        <taxon>Pseudomonadati</taxon>
        <taxon>Bacteroidota</taxon>
        <taxon>Flavobacteriia</taxon>
        <taxon>Flavobacteriales</taxon>
        <taxon>Flavobacteriaceae</taxon>
        <taxon>Avrilella</taxon>
    </lineage>
</organism>
<feature type="transmembrane region" description="Helical" evidence="1">
    <location>
        <begin position="129"/>
        <end position="150"/>
    </location>
</feature>
<evidence type="ECO:0000256" key="1">
    <source>
        <dbReference type="SAM" id="Phobius"/>
    </source>
</evidence>
<dbReference type="RefSeq" id="WP_100677109.1">
    <property type="nucleotide sequence ID" value="NZ_NIPO01000001.1"/>
</dbReference>
<proteinExistence type="predicted"/>
<feature type="transmembrane region" description="Helical" evidence="1">
    <location>
        <begin position="100"/>
        <end position="117"/>
    </location>
</feature>
<feature type="transmembrane region" description="Helical" evidence="1">
    <location>
        <begin position="75"/>
        <end position="94"/>
    </location>
</feature>
<keyword evidence="3" id="KW-1185">Reference proteome</keyword>
<feature type="transmembrane region" description="Helical" evidence="1">
    <location>
        <begin position="226"/>
        <end position="243"/>
    </location>
</feature>
<comment type="caution">
    <text evidence="2">The sequence shown here is derived from an EMBL/GenBank/DDBJ whole genome shotgun (WGS) entry which is preliminary data.</text>
</comment>
<name>A0A2M9R3V0_9FLAO</name>